<feature type="domain" description="FAD-binding FR-type" evidence="3">
    <location>
        <begin position="39"/>
        <end position="144"/>
    </location>
</feature>
<dbReference type="InterPro" id="IPR012675">
    <property type="entry name" value="Beta-grasp_dom_sf"/>
</dbReference>
<dbReference type="Gene3D" id="3.10.20.30">
    <property type="match status" value="1"/>
</dbReference>
<evidence type="ECO:0000256" key="2">
    <source>
        <dbReference type="ARBA" id="ARBA00034078"/>
    </source>
</evidence>
<dbReference type="SUPFAM" id="SSF63380">
    <property type="entry name" value="Riboflavin synthase domain-like"/>
    <property type="match status" value="1"/>
</dbReference>
<dbReference type="Pfam" id="PF00175">
    <property type="entry name" value="NAD_binding_1"/>
    <property type="match status" value="1"/>
</dbReference>
<dbReference type="RefSeq" id="WP_192507648.1">
    <property type="nucleotide sequence ID" value="NZ_AQGV01000012.1"/>
</dbReference>
<dbReference type="CDD" id="cd00207">
    <property type="entry name" value="fer2"/>
    <property type="match status" value="1"/>
</dbReference>
<dbReference type="InterPro" id="IPR050415">
    <property type="entry name" value="MRET"/>
</dbReference>
<keyword evidence="5" id="KW-1185">Reference proteome</keyword>
<dbReference type="SUPFAM" id="SSF52343">
    <property type="entry name" value="Ferredoxin reductase-like, C-terminal NADP-linked domain"/>
    <property type="match status" value="1"/>
</dbReference>
<dbReference type="Gene3D" id="2.40.30.10">
    <property type="entry name" value="Translation factors"/>
    <property type="match status" value="1"/>
</dbReference>
<dbReference type="InterPro" id="IPR001433">
    <property type="entry name" value="OxRdtase_FAD/NAD-bd"/>
</dbReference>
<name>A0ABR9EBJ5_9GAMM</name>
<dbReference type="PANTHER" id="PTHR47354">
    <property type="entry name" value="NADH OXIDOREDUCTASE HCR"/>
    <property type="match status" value="1"/>
</dbReference>
<dbReference type="InterPro" id="IPR008333">
    <property type="entry name" value="Cbr1-like_FAD-bd_dom"/>
</dbReference>
<dbReference type="InterPro" id="IPR017927">
    <property type="entry name" value="FAD-bd_FR_type"/>
</dbReference>
<protein>
    <recommendedName>
        <fullName evidence="3">FAD-binding FR-type domain-containing protein</fullName>
    </recommendedName>
</protein>
<keyword evidence="1" id="KW-0830">Ubiquinone</keyword>
<dbReference type="Pfam" id="PF00970">
    <property type="entry name" value="FAD_binding_6"/>
    <property type="match status" value="1"/>
</dbReference>
<dbReference type="PRINTS" id="PR00409">
    <property type="entry name" value="PHDIOXRDTASE"/>
</dbReference>
<evidence type="ECO:0000313" key="5">
    <source>
        <dbReference type="Proteomes" id="UP000615755"/>
    </source>
</evidence>
<reference evidence="4 5" key="1">
    <citation type="submission" date="2015-03" db="EMBL/GenBank/DDBJ databases">
        <title>Genome sequence of Pseudoalteromonas aurantia.</title>
        <authorList>
            <person name="Xie B.-B."/>
            <person name="Rong J.-C."/>
            <person name="Qin Q.-L."/>
            <person name="Zhang Y.-Z."/>
        </authorList>
    </citation>
    <scope>NUCLEOTIDE SEQUENCE [LARGE SCALE GENOMIC DNA]</scope>
    <source>
        <strain evidence="4 5">208</strain>
    </source>
</reference>
<dbReference type="PROSITE" id="PS51384">
    <property type="entry name" value="FAD_FR"/>
    <property type="match status" value="1"/>
</dbReference>
<dbReference type="Gene3D" id="3.40.50.80">
    <property type="entry name" value="Nucleotide-binding domain of ferredoxin-NADP reductase (FNR) module"/>
    <property type="match status" value="1"/>
</dbReference>
<accession>A0ABR9EBJ5</accession>
<dbReference type="InterPro" id="IPR036010">
    <property type="entry name" value="2Fe-2S_ferredoxin-like_sf"/>
</dbReference>
<comment type="cofactor">
    <cofactor evidence="2">
        <name>[2Fe-2S] cluster</name>
        <dbReference type="ChEBI" id="CHEBI:190135"/>
    </cofactor>
</comment>
<dbReference type="InterPro" id="IPR017938">
    <property type="entry name" value="Riboflavin_synthase-like_b-brl"/>
</dbReference>
<evidence type="ECO:0000313" key="4">
    <source>
        <dbReference type="EMBL" id="MBE0368353.1"/>
    </source>
</evidence>
<evidence type="ECO:0000259" key="3">
    <source>
        <dbReference type="PROSITE" id="PS51384"/>
    </source>
</evidence>
<evidence type="ECO:0000256" key="1">
    <source>
        <dbReference type="ARBA" id="ARBA00023075"/>
    </source>
</evidence>
<dbReference type="PANTHER" id="PTHR47354:SF5">
    <property type="entry name" value="PROTEIN RFBI"/>
    <property type="match status" value="1"/>
</dbReference>
<dbReference type="SUPFAM" id="SSF54292">
    <property type="entry name" value="2Fe-2S ferredoxin-like"/>
    <property type="match status" value="1"/>
</dbReference>
<dbReference type="Proteomes" id="UP000615755">
    <property type="component" value="Unassembled WGS sequence"/>
</dbReference>
<gene>
    <name evidence="4" type="ORF">PAUR_a1935</name>
</gene>
<sequence length="354" mass="39999">MKRTLQAVSNKFSQWFLHHRSFAGYIEPVIQHFKPAWRADLYRAHIECVEKTAEHFIRISLRPEHNWPTHLAGQHINITVEMNGRLLTRTFTIASCPYERDKQGCISLLVRVDLNGRFTSQLYEQLKKTAWVNISKPQGIFVVQSLKKPLLMIAGGSGITPIAAMLAQHLRDIQEPVRLVYFAKADQHQLVEQLTQLETEHRNFSFELCTRAHSKPLSYYISVSKLVDVYCCGPNEMLHEVQQVCGDLGLKYFDEVFGLKQAPTDHSLDMGAEHTLNVDGQVISVNSSDVLLEQLEEKNVAVTRGCGIGICHQCQCVKSKGVVRDIRTGALSDNGHQLIQLCISQPVSDLEVTL</sequence>
<organism evidence="4 5">
    <name type="scientific">Pseudoalteromonas aurantia 208</name>
    <dbReference type="NCBI Taxonomy" id="1314867"/>
    <lineage>
        <taxon>Bacteria</taxon>
        <taxon>Pseudomonadati</taxon>
        <taxon>Pseudomonadota</taxon>
        <taxon>Gammaproteobacteria</taxon>
        <taxon>Alteromonadales</taxon>
        <taxon>Pseudoalteromonadaceae</taxon>
        <taxon>Pseudoalteromonas</taxon>
    </lineage>
</organism>
<proteinExistence type="predicted"/>
<comment type="caution">
    <text evidence="4">The sequence shown here is derived from an EMBL/GenBank/DDBJ whole genome shotgun (WGS) entry which is preliminary data.</text>
</comment>
<dbReference type="EMBL" id="AQGV01000012">
    <property type="protein sequence ID" value="MBE0368353.1"/>
    <property type="molecule type" value="Genomic_DNA"/>
</dbReference>
<dbReference type="InterPro" id="IPR039261">
    <property type="entry name" value="FNR_nucleotide-bd"/>
</dbReference>
<dbReference type="InterPro" id="IPR001041">
    <property type="entry name" value="2Fe-2S_ferredoxin-type"/>
</dbReference>